<name>A0A5N7MKX8_9HYPH</name>
<dbReference type="AlphaFoldDB" id="A0A5N7MKX8"/>
<feature type="chain" id="PRO_5030135523" description="Lipoprotein" evidence="1">
    <location>
        <begin position="19"/>
        <end position="125"/>
    </location>
</feature>
<comment type="caution">
    <text evidence="2">The sequence shown here is derived from an EMBL/GenBank/DDBJ whole genome shotgun (WGS) entry which is preliminary data.</text>
</comment>
<evidence type="ECO:0000313" key="3">
    <source>
        <dbReference type="Proteomes" id="UP000403266"/>
    </source>
</evidence>
<keyword evidence="3" id="KW-1185">Reference proteome</keyword>
<reference evidence="2 3" key="1">
    <citation type="journal article" date="2019" name="Syst. Appl. Microbiol.">
        <title>Microvirga tunisiensis sp. nov., a root nodule symbiotic bacterium isolated from Lupinus micranthus and L. luteus grown in Northern Tunisia.</title>
        <authorList>
            <person name="Msaddak A."/>
            <person name="Rejili M."/>
            <person name="Duran D."/>
            <person name="Mars M."/>
            <person name="Palacios J.M."/>
            <person name="Ruiz-Argueso T."/>
            <person name="Rey L."/>
            <person name="Imperial J."/>
        </authorList>
    </citation>
    <scope>NUCLEOTIDE SEQUENCE [LARGE SCALE GENOMIC DNA]</scope>
    <source>
        <strain evidence="2 3">Lmie10</strain>
    </source>
</reference>
<gene>
    <name evidence="2" type="ORF">FS320_21695</name>
</gene>
<dbReference type="EMBL" id="VOSK01000103">
    <property type="protein sequence ID" value="MPR27712.1"/>
    <property type="molecule type" value="Genomic_DNA"/>
</dbReference>
<organism evidence="2 3">
    <name type="scientific">Microvirga tunisiensis</name>
    <dbReference type="NCBI Taxonomy" id="2108360"/>
    <lineage>
        <taxon>Bacteria</taxon>
        <taxon>Pseudomonadati</taxon>
        <taxon>Pseudomonadota</taxon>
        <taxon>Alphaproteobacteria</taxon>
        <taxon>Hyphomicrobiales</taxon>
        <taxon>Methylobacteriaceae</taxon>
        <taxon>Microvirga</taxon>
    </lineage>
</organism>
<sequence>MQRVLLASLVALAASACAYRPEPTELVKIVDSPADVRVCTRLGEVSPVTPTTPGTHTPVNVGFGVTLGRSTFGYATEEMLQATVALGGTHLYLQQVSQDWSLVRGIAYRCGPGVVRQETVIRAKG</sequence>
<feature type="signal peptide" evidence="1">
    <location>
        <begin position="1"/>
        <end position="18"/>
    </location>
</feature>
<dbReference type="Proteomes" id="UP000403266">
    <property type="component" value="Unassembled WGS sequence"/>
</dbReference>
<evidence type="ECO:0000256" key="1">
    <source>
        <dbReference type="SAM" id="SignalP"/>
    </source>
</evidence>
<dbReference type="PROSITE" id="PS51257">
    <property type="entry name" value="PROKAR_LIPOPROTEIN"/>
    <property type="match status" value="1"/>
</dbReference>
<accession>A0A5N7MKX8</accession>
<evidence type="ECO:0008006" key="4">
    <source>
        <dbReference type="Google" id="ProtNLM"/>
    </source>
</evidence>
<dbReference type="OrthoDB" id="8020205at2"/>
<keyword evidence="1" id="KW-0732">Signal</keyword>
<evidence type="ECO:0000313" key="2">
    <source>
        <dbReference type="EMBL" id="MPR27712.1"/>
    </source>
</evidence>
<proteinExistence type="predicted"/>
<dbReference type="RefSeq" id="WP_152714028.1">
    <property type="nucleotide sequence ID" value="NZ_VOSJ01000104.1"/>
</dbReference>
<protein>
    <recommendedName>
        <fullName evidence="4">Lipoprotein</fullName>
    </recommendedName>
</protein>